<dbReference type="Pfam" id="PF17828">
    <property type="entry name" value="FAS_N"/>
    <property type="match status" value="1"/>
</dbReference>
<evidence type="ECO:0000313" key="3">
    <source>
        <dbReference type="EMBL" id="ORX67685.1"/>
    </source>
</evidence>
<sequence>MAHYQVTIHGIAISIPDKHSAQAEALAAGFPLKNSSPEIETVARFVNYAATKNTDVAVAAFQYLHQKYCSIDNIHVVVQQLKLTTEQAQSVIKGYYSVWDVLESREMLPDVPCPALFTDDRVKLTAMFGGYGGMDNYLDEAVWLLDVYRPLLADFVAEMAEFLLVTTQDSPFTRVYTRPIDFMSWLLHPRVASEYGASLRCLYCVANPSSNPADAPDGLVSYLIAKALAVAAMFPMLTDEKSFYVQTKKIMGGHISGGYSMQLEVPLDVLDAGTAASCIPSDGKPSPMVSIRGVPLPALGKLISQFNSCCLSPTDHVYLALINAFDLFVVTGRLTVVTQFVQFLRQRCAEPSADQSNIPFSQRKPVADISYVNSSVVTHCRLLQTTGDWLPGFVR</sequence>
<dbReference type="GO" id="GO:0016740">
    <property type="term" value="F:transferase activity"/>
    <property type="evidence" value="ECO:0007669"/>
    <property type="project" value="UniProtKB-KW"/>
</dbReference>
<dbReference type="PANTHER" id="PTHR10982">
    <property type="entry name" value="MALONYL COA-ACYL CARRIER PROTEIN TRANSACYLASE"/>
    <property type="match status" value="1"/>
</dbReference>
<dbReference type="STRING" id="61395.A0A1Y1W322"/>
<dbReference type="Gene3D" id="3.30.70.3320">
    <property type="match status" value="1"/>
</dbReference>
<reference evidence="3 4" key="1">
    <citation type="submission" date="2016-07" db="EMBL/GenBank/DDBJ databases">
        <title>Pervasive Adenine N6-methylation of Active Genes in Fungi.</title>
        <authorList>
            <consortium name="DOE Joint Genome Institute"/>
            <person name="Mondo S.J."/>
            <person name="Dannebaum R.O."/>
            <person name="Kuo R.C."/>
            <person name="Labutti K."/>
            <person name="Haridas S."/>
            <person name="Kuo A."/>
            <person name="Salamov A."/>
            <person name="Ahrendt S.R."/>
            <person name="Lipzen A."/>
            <person name="Sullivan W."/>
            <person name="Andreopoulos W.B."/>
            <person name="Clum A."/>
            <person name="Lindquist E."/>
            <person name="Daum C."/>
            <person name="Ramamoorthy G.K."/>
            <person name="Gryganskyi A."/>
            <person name="Culley D."/>
            <person name="Magnuson J.K."/>
            <person name="James T.Y."/>
            <person name="O'Malley M.A."/>
            <person name="Stajich J.E."/>
            <person name="Spatafora J.W."/>
            <person name="Visel A."/>
            <person name="Grigoriev I.V."/>
        </authorList>
    </citation>
    <scope>NUCLEOTIDE SEQUENCE [LARGE SCALE GENOMIC DNA]</scope>
    <source>
        <strain evidence="3 4">ATCC 12442</strain>
    </source>
</reference>
<protein>
    <recommendedName>
        <fullName evidence="2">Fatty acid synthase subunit beta N-terminal domain-containing protein</fullName>
    </recommendedName>
</protein>
<dbReference type="Gene3D" id="3.40.366.10">
    <property type="entry name" value="Malonyl-Coenzyme A Acyl Carrier Protein, domain 2"/>
    <property type="match status" value="1"/>
</dbReference>
<proteinExistence type="predicted"/>
<evidence type="ECO:0000256" key="1">
    <source>
        <dbReference type="ARBA" id="ARBA00022679"/>
    </source>
</evidence>
<dbReference type="OrthoDB" id="5417908at2759"/>
<dbReference type="PANTHER" id="PTHR10982:SF21">
    <property type="entry name" value="FATTY ACID SYNTHASE SUBUNIT BETA"/>
    <property type="match status" value="1"/>
</dbReference>
<name>A0A1Y1W322_9FUNG</name>
<evidence type="ECO:0000313" key="4">
    <source>
        <dbReference type="Proteomes" id="UP000193922"/>
    </source>
</evidence>
<dbReference type="GeneID" id="63807523"/>
<dbReference type="InterPro" id="IPR050830">
    <property type="entry name" value="Fungal_FAS"/>
</dbReference>
<comment type="caution">
    <text evidence="3">The sequence shown here is derived from an EMBL/GenBank/DDBJ whole genome shotgun (WGS) entry which is preliminary data.</text>
</comment>
<dbReference type="RefSeq" id="XP_040741572.1">
    <property type="nucleotide sequence ID" value="XM_040890875.1"/>
</dbReference>
<evidence type="ECO:0000259" key="2">
    <source>
        <dbReference type="Pfam" id="PF17828"/>
    </source>
</evidence>
<dbReference type="AlphaFoldDB" id="A0A1Y1W322"/>
<feature type="domain" description="Fatty acid synthase subunit beta N-terminal" evidence="2">
    <location>
        <begin position="9"/>
        <end position="97"/>
    </location>
</feature>
<dbReference type="InterPro" id="IPR041099">
    <property type="entry name" value="FAS1_N"/>
</dbReference>
<gene>
    <name evidence="3" type="ORF">DL89DRAFT_303986</name>
</gene>
<keyword evidence="4" id="KW-1185">Reference proteome</keyword>
<dbReference type="Proteomes" id="UP000193922">
    <property type="component" value="Unassembled WGS sequence"/>
</dbReference>
<dbReference type="EMBL" id="MCFD01000012">
    <property type="protein sequence ID" value="ORX67685.1"/>
    <property type="molecule type" value="Genomic_DNA"/>
</dbReference>
<dbReference type="InterPro" id="IPR001227">
    <property type="entry name" value="Ac_transferase_dom_sf"/>
</dbReference>
<dbReference type="Gene3D" id="1.20.1050.120">
    <property type="match status" value="1"/>
</dbReference>
<accession>A0A1Y1W322</accession>
<organism evidence="3 4">
    <name type="scientific">Linderina pennispora</name>
    <dbReference type="NCBI Taxonomy" id="61395"/>
    <lineage>
        <taxon>Eukaryota</taxon>
        <taxon>Fungi</taxon>
        <taxon>Fungi incertae sedis</taxon>
        <taxon>Zoopagomycota</taxon>
        <taxon>Kickxellomycotina</taxon>
        <taxon>Kickxellomycetes</taxon>
        <taxon>Kickxellales</taxon>
        <taxon>Kickxellaceae</taxon>
        <taxon>Linderina</taxon>
    </lineage>
</organism>
<keyword evidence="1" id="KW-0808">Transferase</keyword>